<keyword evidence="1" id="KW-0812">Transmembrane</keyword>
<evidence type="ECO:0000313" key="3">
    <source>
        <dbReference type="Proteomes" id="UP001153069"/>
    </source>
</evidence>
<keyword evidence="1" id="KW-0472">Membrane</keyword>
<feature type="transmembrane region" description="Helical" evidence="1">
    <location>
        <begin position="20"/>
        <end position="44"/>
    </location>
</feature>
<evidence type="ECO:0000313" key="2">
    <source>
        <dbReference type="EMBL" id="CAB9499489.1"/>
    </source>
</evidence>
<name>A0A9N8DGY6_9STRA</name>
<dbReference type="EMBL" id="CAICTM010000061">
    <property type="protein sequence ID" value="CAB9499489.1"/>
    <property type="molecule type" value="Genomic_DNA"/>
</dbReference>
<keyword evidence="1" id="KW-1133">Transmembrane helix</keyword>
<organism evidence="2 3">
    <name type="scientific">Seminavis robusta</name>
    <dbReference type="NCBI Taxonomy" id="568900"/>
    <lineage>
        <taxon>Eukaryota</taxon>
        <taxon>Sar</taxon>
        <taxon>Stramenopiles</taxon>
        <taxon>Ochrophyta</taxon>
        <taxon>Bacillariophyta</taxon>
        <taxon>Bacillariophyceae</taxon>
        <taxon>Bacillariophycidae</taxon>
        <taxon>Naviculales</taxon>
        <taxon>Naviculaceae</taxon>
        <taxon>Seminavis</taxon>
    </lineage>
</organism>
<comment type="caution">
    <text evidence="2">The sequence shown here is derived from an EMBL/GenBank/DDBJ whole genome shotgun (WGS) entry which is preliminary data.</text>
</comment>
<evidence type="ECO:0000256" key="1">
    <source>
        <dbReference type="SAM" id="Phobius"/>
    </source>
</evidence>
<protein>
    <submittedName>
        <fullName evidence="2">Uncharacterized protein</fullName>
    </submittedName>
</protein>
<feature type="transmembrane region" description="Helical" evidence="1">
    <location>
        <begin position="107"/>
        <end position="127"/>
    </location>
</feature>
<feature type="transmembrane region" description="Helical" evidence="1">
    <location>
        <begin position="50"/>
        <end position="71"/>
    </location>
</feature>
<proteinExistence type="predicted"/>
<keyword evidence="3" id="KW-1185">Reference proteome</keyword>
<sequence>MVQKDSRKNSTSFAAHAAPISFSLGFLVGIVIAQLIVALVGAPIATTGNYWMELLAVGLVMVGVASLYSVLVRGSEMDQAECKRTTTSREECVNNNKNKNLVRNVEHYFSVGAMLGIPTADVVSAMLAGQGFSLLPCHIGQLLLALMVWWFKPINMVRSGGGSESTKAEDPEEITEAATHTLVAPLLV</sequence>
<gene>
    <name evidence="2" type="ORF">SEMRO_62_G035420.1</name>
</gene>
<reference evidence="2" key="1">
    <citation type="submission" date="2020-06" db="EMBL/GenBank/DDBJ databases">
        <authorList>
            <consortium name="Plant Systems Biology data submission"/>
        </authorList>
    </citation>
    <scope>NUCLEOTIDE SEQUENCE</scope>
    <source>
        <strain evidence="2">D6</strain>
    </source>
</reference>
<dbReference type="AlphaFoldDB" id="A0A9N8DGY6"/>
<accession>A0A9N8DGY6</accession>
<dbReference type="Proteomes" id="UP001153069">
    <property type="component" value="Unassembled WGS sequence"/>
</dbReference>
<feature type="transmembrane region" description="Helical" evidence="1">
    <location>
        <begin position="133"/>
        <end position="151"/>
    </location>
</feature>